<dbReference type="OrthoDB" id="870at2759"/>
<dbReference type="OMA" id="SHVEFRI"/>
<dbReference type="SUPFAM" id="SSF49447">
    <property type="entry name" value="Second domain of Mu2 adaptin subunit (ap50) of ap2 adaptor"/>
    <property type="match status" value="1"/>
</dbReference>
<organism evidence="6 7">
    <name type="scientific">Plasmodium gonderi</name>
    <dbReference type="NCBI Taxonomy" id="77519"/>
    <lineage>
        <taxon>Eukaryota</taxon>
        <taxon>Sar</taxon>
        <taxon>Alveolata</taxon>
        <taxon>Apicomplexa</taxon>
        <taxon>Aconoidasida</taxon>
        <taxon>Haemosporida</taxon>
        <taxon>Plasmodiidae</taxon>
        <taxon>Plasmodium</taxon>
        <taxon>Plasmodium (Plasmodium)</taxon>
    </lineage>
</organism>
<accession>A0A1Y1JJK1</accession>
<evidence type="ECO:0000313" key="7">
    <source>
        <dbReference type="Proteomes" id="UP000195521"/>
    </source>
</evidence>
<dbReference type="GO" id="GO:0012505">
    <property type="term" value="C:endomembrane system"/>
    <property type="evidence" value="ECO:0007669"/>
    <property type="project" value="UniProtKB-SubCell"/>
</dbReference>
<comment type="caution">
    <text evidence="6">The sequence shown here is derived from an EMBL/GenBank/DDBJ whole genome shotgun (WGS) entry which is preliminary data.</text>
</comment>
<reference evidence="7" key="1">
    <citation type="submission" date="2017-04" db="EMBL/GenBank/DDBJ databases">
        <title>Plasmodium gonderi genome.</title>
        <authorList>
            <person name="Arisue N."/>
            <person name="Honma H."/>
            <person name="Kawai S."/>
            <person name="Tougan T."/>
            <person name="Tanabe K."/>
            <person name="Horii T."/>
        </authorList>
    </citation>
    <scope>NUCLEOTIDE SEQUENCE [LARGE SCALE GENOMIC DNA]</scope>
    <source>
        <strain evidence="7">ATCC 30045</strain>
    </source>
</reference>
<dbReference type="InterPro" id="IPR011012">
    <property type="entry name" value="Longin-like_dom_sf"/>
</dbReference>
<dbReference type="Gene3D" id="2.60.40.1170">
    <property type="entry name" value="Mu homology domain, subdomain B"/>
    <property type="match status" value="2"/>
</dbReference>
<dbReference type="Gene3D" id="3.30.450.60">
    <property type="match status" value="1"/>
</dbReference>
<name>A0A1Y1JJK1_PLAGO</name>
<evidence type="ECO:0000256" key="2">
    <source>
        <dbReference type="ARBA" id="ARBA00022448"/>
    </source>
</evidence>
<dbReference type="PROSITE" id="PS51072">
    <property type="entry name" value="MHD"/>
    <property type="match status" value="1"/>
</dbReference>
<comment type="subcellular location">
    <subcellularLocation>
        <location evidence="1">Endomembrane system</location>
    </subcellularLocation>
</comment>
<dbReference type="AlphaFoldDB" id="A0A1Y1JJK1"/>
<dbReference type="EMBL" id="BDQF01000013">
    <property type="protein sequence ID" value="GAW82679.1"/>
    <property type="molecule type" value="Genomic_DNA"/>
</dbReference>
<dbReference type="InterPro" id="IPR028565">
    <property type="entry name" value="MHD"/>
</dbReference>
<protein>
    <submittedName>
        <fullName evidence="6">Clathrin coat assembly protein AP50</fullName>
    </submittedName>
</protein>
<feature type="region of interest" description="Disordered" evidence="4">
    <location>
        <begin position="356"/>
        <end position="388"/>
    </location>
</feature>
<dbReference type="GeneID" id="39749416"/>
<evidence type="ECO:0000313" key="6">
    <source>
        <dbReference type="EMBL" id="GAW82679.1"/>
    </source>
</evidence>
<keyword evidence="2" id="KW-0813">Transport</keyword>
<evidence type="ECO:0000259" key="5">
    <source>
        <dbReference type="PROSITE" id="PS51072"/>
    </source>
</evidence>
<evidence type="ECO:0000256" key="4">
    <source>
        <dbReference type="SAM" id="MobiDB-lite"/>
    </source>
</evidence>
<evidence type="ECO:0000256" key="3">
    <source>
        <dbReference type="ARBA" id="ARBA00023136"/>
    </source>
</evidence>
<sequence>MDAFYIYSDKGNLLVEQIFDKDINGYLVQKEMTDMILNKNKIERSYCILINDDYDESVIRKNYDDKFIFFIKRDDLYFIILKKDDKDPMMIIEIMREITNIFKKYFNIEKLSESILMNNYSVVNFLINEILVQGGKPNIFVDEILKNLVKNDSGFLNETLKYSPIPNNLYNMIAQRKNNLMLNTCKDKNINYSYSNGTSINSMDSRNVYWRSNNIVYSCNEIYVDVIENVNCVLNKNNRIIHFSVQGNVIVNCTITGSPLIKLYFNKNIDLKLCHLHFTVNYNMLIRKSILNQEEEKNAIHFVPMNEEYMIMQYFDYIPLEDINKRALCNKENSTFSTVDELTDVLNLKNGNIENSNTGTRITKNTQEGNQKVDKKKGLTSGSIKPEKGNVMENEKKEYTSVNAEHLNHTEMMKKKIRDEIFCENCNNFKRPLRNKKSIHKSNAKNGWKNMVCVCTNNKGKKTGGDIQLNKSIKNNNISSNSFLLDDEENNERYLLPVSVKGSVVYVPSEYMYSIKIQVNLNNINKNNNSNMILNSYENIFMKIPVHNFIRSVNFQCTIGKMTYNDNVGSVLWYIQNVVDTSIPISANIFMYIKPNEDGLYYNHDYYYDKLLICSNNDLFNGISDTTQKNGISNYCYVGMHNEKCNNNETDIYKDDSIEYYNGNACVYPAFSFPVYISLKINGIAISGKGVEKIEIVEPKNLQVRKACRYTTFYSHIEFRI</sequence>
<gene>
    <name evidence="6" type="ORF">PGO_126770</name>
</gene>
<feature type="compositionally biased region" description="Polar residues" evidence="4">
    <location>
        <begin position="356"/>
        <end position="370"/>
    </location>
</feature>
<keyword evidence="3" id="KW-0472">Membrane</keyword>
<dbReference type="RefSeq" id="XP_028545268.1">
    <property type="nucleotide sequence ID" value="XM_028689467.1"/>
</dbReference>
<dbReference type="SUPFAM" id="SSF64356">
    <property type="entry name" value="SNARE-like"/>
    <property type="match status" value="1"/>
</dbReference>
<dbReference type="Pfam" id="PF00928">
    <property type="entry name" value="Adap_comp_sub"/>
    <property type="match status" value="1"/>
</dbReference>
<dbReference type="Proteomes" id="UP000195521">
    <property type="component" value="Unassembled WGS sequence"/>
</dbReference>
<evidence type="ECO:0000256" key="1">
    <source>
        <dbReference type="ARBA" id="ARBA00004308"/>
    </source>
</evidence>
<proteinExistence type="predicted"/>
<dbReference type="InterPro" id="IPR036168">
    <property type="entry name" value="AP2_Mu_C_sf"/>
</dbReference>
<feature type="domain" description="MHD" evidence="5">
    <location>
        <begin position="219"/>
        <end position="486"/>
    </location>
</feature>
<keyword evidence="7" id="KW-1185">Reference proteome</keyword>
<dbReference type="PANTHER" id="PTHR10529">
    <property type="entry name" value="AP COMPLEX SUBUNIT MU"/>
    <property type="match status" value="1"/>
</dbReference>
<dbReference type="InterPro" id="IPR050431">
    <property type="entry name" value="Adaptor_comp_med_subunit"/>
</dbReference>